<organism evidence="2 3">
    <name type="scientific">Oikopleura dioica</name>
    <name type="common">Tunicate</name>
    <dbReference type="NCBI Taxonomy" id="34765"/>
    <lineage>
        <taxon>Eukaryota</taxon>
        <taxon>Metazoa</taxon>
        <taxon>Chordata</taxon>
        <taxon>Tunicata</taxon>
        <taxon>Appendicularia</taxon>
        <taxon>Copelata</taxon>
        <taxon>Oikopleuridae</taxon>
        <taxon>Oikopleura</taxon>
    </lineage>
</organism>
<proteinExistence type="predicted"/>
<feature type="region of interest" description="Disordered" evidence="1">
    <location>
        <begin position="408"/>
        <end position="427"/>
    </location>
</feature>
<keyword evidence="3" id="KW-1185">Reference proteome</keyword>
<dbReference type="EMBL" id="OU015568">
    <property type="protein sequence ID" value="CAG5090301.1"/>
    <property type="molecule type" value="Genomic_DNA"/>
</dbReference>
<dbReference type="Proteomes" id="UP001158576">
    <property type="component" value="Chromosome PAR"/>
</dbReference>
<name>A0ABN7S532_OIKDI</name>
<sequence>MGLLDSSENEALRKMFMYMRLCTHDYEEYEAMYERAEEFALEISKSILVNDEKIYSGFVVLEDGSHVGEIEDEALDSIIQEGVSDTKEMHRRWYLRNFFGQFYLKTASRALTERLKSSYSDRKIQLTPQQKKLYLCEPEMTHLDVHSLLQEKVATSEISIENFQRTAKIKFPIYTRNGQQLAYRFYVDQGLNETEAINAFDTLSIDERAYWYFLKYLLAWFRKGHNLISCTELFSLNELILTELIHQFNSSKGKGRTTKRWLTLRTELIKHYEIRVTRFEAFFRALEYECALKSLTDAKQPKLAVRYEDLHLNQRRIISYAFDKIAETPVDEQPHLLTTLVSSKVPQPAWTCIYSTLNTSIQDMNMSELATVVKRLKCDDLPYEIEKNEAESILIGVSGLVKIRTKRSRRPKKSDSEELENLIEADS</sequence>
<evidence type="ECO:0000256" key="1">
    <source>
        <dbReference type="SAM" id="MobiDB-lite"/>
    </source>
</evidence>
<protein>
    <submittedName>
        <fullName evidence="2">Oidioi.mRNA.OKI2018_I69.PAR.g12546.t1.cds</fullName>
    </submittedName>
</protein>
<feature type="compositionally biased region" description="Acidic residues" evidence="1">
    <location>
        <begin position="417"/>
        <end position="427"/>
    </location>
</feature>
<evidence type="ECO:0000313" key="2">
    <source>
        <dbReference type="EMBL" id="CAG5090301.1"/>
    </source>
</evidence>
<accession>A0ABN7S532</accession>
<reference evidence="2 3" key="1">
    <citation type="submission" date="2021-04" db="EMBL/GenBank/DDBJ databases">
        <authorList>
            <person name="Bliznina A."/>
        </authorList>
    </citation>
    <scope>NUCLEOTIDE SEQUENCE [LARGE SCALE GENOMIC DNA]</scope>
</reference>
<evidence type="ECO:0000313" key="3">
    <source>
        <dbReference type="Proteomes" id="UP001158576"/>
    </source>
</evidence>
<gene>
    <name evidence="2" type="ORF">OKIOD_LOCUS4104</name>
</gene>